<accession>A0A4R3MS52</accession>
<sequence length="380" mass="43923">MNFKVLFEKYKNNTASEEERKIVEEEIEKLKVLNEYMDESFDLDYEIDIKTNIDQNNKGELYKIRKSVKRRNRIIILSSVSIVLIIMVVFHSVIAPMLNKLYYNPDQKTYSMTNDLSIILDSHVGLHYPNGSLVTVLANNTGIGKYSITISKNNTFEGKTEYYYGDINKGKLDIESAFWRRGAIVNFFVNATYPPYYMREDEMENVIKRLENAPPYTLIEAYISFEELLSMNELAEIMNVHKNIHWIGIRNSGEYKQVYPLIGISNKGGFIYEELNELYPHFNTALIASKDQITGDILEQNFRSSLQFQINHSATLETLSSNFPTKAYYENTLVYINENGIKTYGVVVQGTPDTILELTQLDGISGIRISNSKFYLPYYN</sequence>
<keyword evidence="1" id="KW-1133">Transmembrane helix</keyword>
<feature type="transmembrane region" description="Helical" evidence="1">
    <location>
        <begin position="74"/>
        <end position="98"/>
    </location>
</feature>
<evidence type="ECO:0000313" key="3">
    <source>
        <dbReference type="EMBL" id="TCT17048.1"/>
    </source>
</evidence>
<feature type="domain" description="Sigma factor regulator C-terminal" evidence="2">
    <location>
        <begin position="210"/>
        <end position="364"/>
    </location>
</feature>
<dbReference type="Pfam" id="PF13791">
    <property type="entry name" value="Sigma_reg_C"/>
    <property type="match status" value="1"/>
</dbReference>
<name>A0A4R3MS52_9FIRM</name>
<keyword evidence="1" id="KW-0472">Membrane</keyword>
<dbReference type="AlphaFoldDB" id="A0A4R3MS52"/>
<keyword evidence="4" id="KW-1185">Reference proteome</keyword>
<evidence type="ECO:0000256" key="1">
    <source>
        <dbReference type="SAM" id="Phobius"/>
    </source>
</evidence>
<evidence type="ECO:0000313" key="4">
    <source>
        <dbReference type="Proteomes" id="UP000294902"/>
    </source>
</evidence>
<evidence type="ECO:0000259" key="2">
    <source>
        <dbReference type="Pfam" id="PF13791"/>
    </source>
</evidence>
<dbReference type="EMBL" id="SMAL01000001">
    <property type="protein sequence ID" value="TCT17048.1"/>
    <property type="molecule type" value="Genomic_DNA"/>
</dbReference>
<dbReference type="OrthoDB" id="1882659at2"/>
<keyword evidence="1" id="KW-0812">Transmembrane</keyword>
<organism evidence="3 4">
    <name type="scientific">Natranaerovirga pectinivora</name>
    <dbReference type="NCBI Taxonomy" id="682400"/>
    <lineage>
        <taxon>Bacteria</taxon>
        <taxon>Bacillati</taxon>
        <taxon>Bacillota</taxon>
        <taxon>Clostridia</taxon>
        <taxon>Lachnospirales</taxon>
        <taxon>Natranaerovirgaceae</taxon>
        <taxon>Natranaerovirga</taxon>
    </lineage>
</organism>
<dbReference type="RefSeq" id="WP_132249619.1">
    <property type="nucleotide sequence ID" value="NZ_SMAL01000001.1"/>
</dbReference>
<proteinExistence type="predicted"/>
<dbReference type="InterPro" id="IPR025672">
    <property type="entry name" value="Sigma_reg_C_dom"/>
</dbReference>
<dbReference type="Proteomes" id="UP000294902">
    <property type="component" value="Unassembled WGS sequence"/>
</dbReference>
<comment type="caution">
    <text evidence="3">The sequence shown here is derived from an EMBL/GenBank/DDBJ whole genome shotgun (WGS) entry which is preliminary data.</text>
</comment>
<gene>
    <name evidence="3" type="ORF">EDC18_101344</name>
</gene>
<protein>
    <submittedName>
        <fullName evidence="3">Sigma factor regulator</fullName>
    </submittedName>
</protein>
<reference evidence="3 4" key="1">
    <citation type="submission" date="2019-03" db="EMBL/GenBank/DDBJ databases">
        <title>Genomic Encyclopedia of Type Strains, Phase IV (KMG-IV): sequencing the most valuable type-strain genomes for metagenomic binning, comparative biology and taxonomic classification.</title>
        <authorList>
            <person name="Goeker M."/>
        </authorList>
    </citation>
    <scope>NUCLEOTIDE SEQUENCE [LARGE SCALE GENOMIC DNA]</scope>
    <source>
        <strain evidence="3 4">DSM 24629</strain>
    </source>
</reference>